<keyword evidence="1" id="KW-0812">Transmembrane</keyword>
<evidence type="ECO:0008006" key="5">
    <source>
        <dbReference type="Google" id="ProtNLM"/>
    </source>
</evidence>
<evidence type="ECO:0000313" key="3">
    <source>
        <dbReference type="EMBL" id="KAK4125222.1"/>
    </source>
</evidence>
<keyword evidence="2" id="KW-0732">Signal</keyword>
<dbReference type="GeneID" id="87823739"/>
<feature type="signal peptide" evidence="2">
    <location>
        <begin position="1"/>
        <end position="23"/>
    </location>
</feature>
<reference evidence="3" key="2">
    <citation type="submission" date="2023-05" db="EMBL/GenBank/DDBJ databases">
        <authorList>
            <consortium name="Lawrence Berkeley National Laboratory"/>
            <person name="Steindorff A."/>
            <person name="Hensen N."/>
            <person name="Bonometti L."/>
            <person name="Westerberg I."/>
            <person name="Brannstrom I.O."/>
            <person name="Guillou S."/>
            <person name="Cros-Aarteil S."/>
            <person name="Calhoun S."/>
            <person name="Haridas S."/>
            <person name="Kuo A."/>
            <person name="Mondo S."/>
            <person name="Pangilinan J."/>
            <person name="Riley R."/>
            <person name="Labutti K."/>
            <person name="Andreopoulos B."/>
            <person name="Lipzen A."/>
            <person name="Chen C."/>
            <person name="Yanf M."/>
            <person name="Daum C."/>
            <person name="Ng V."/>
            <person name="Clum A."/>
            <person name="Ohm R."/>
            <person name="Martin F."/>
            <person name="Silar P."/>
            <person name="Natvig D."/>
            <person name="Lalanne C."/>
            <person name="Gautier V."/>
            <person name="Ament-Velasquez S.L."/>
            <person name="Kruys A."/>
            <person name="Hutchinson M.I."/>
            <person name="Powell A.J."/>
            <person name="Barry K."/>
            <person name="Miller A.N."/>
            <person name="Grigoriev I.V."/>
            <person name="Debuchy R."/>
            <person name="Gladieux P."/>
            <person name="Thoren M.H."/>
            <person name="Johannesson H."/>
        </authorList>
    </citation>
    <scope>NUCLEOTIDE SEQUENCE</scope>
    <source>
        <strain evidence="3">CBS 731.68</strain>
    </source>
</reference>
<comment type="caution">
    <text evidence="3">The sequence shown here is derived from an EMBL/GenBank/DDBJ whole genome shotgun (WGS) entry which is preliminary data.</text>
</comment>
<dbReference type="EMBL" id="MU853226">
    <property type="protein sequence ID" value="KAK4125222.1"/>
    <property type="molecule type" value="Genomic_DNA"/>
</dbReference>
<organism evidence="3 4">
    <name type="scientific">Parathielavia appendiculata</name>
    <dbReference type="NCBI Taxonomy" id="2587402"/>
    <lineage>
        <taxon>Eukaryota</taxon>
        <taxon>Fungi</taxon>
        <taxon>Dikarya</taxon>
        <taxon>Ascomycota</taxon>
        <taxon>Pezizomycotina</taxon>
        <taxon>Sordariomycetes</taxon>
        <taxon>Sordariomycetidae</taxon>
        <taxon>Sordariales</taxon>
        <taxon>Chaetomiaceae</taxon>
        <taxon>Parathielavia</taxon>
    </lineage>
</organism>
<evidence type="ECO:0000256" key="2">
    <source>
        <dbReference type="SAM" id="SignalP"/>
    </source>
</evidence>
<feature type="transmembrane region" description="Helical" evidence="1">
    <location>
        <begin position="77"/>
        <end position="96"/>
    </location>
</feature>
<proteinExistence type="predicted"/>
<reference evidence="3" key="1">
    <citation type="journal article" date="2023" name="Mol. Phylogenet. Evol.">
        <title>Genome-scale phylogeny and comparative genomics of the fungal order Sordariales.</title>
        <authorList>
            <person name="Hensen N."/>
            <person name="Bonometti L."/>
            <person name="Westerberg I."/>
            <person name="Brannstrom I.O."/>
            <person name="Guillou S."/>
            <person name="Cros-Aarteil S."/>
            <person name="Calhoun S."/>
            <person name="Haridas S."/>
            <person name="Kuo A."/>
            <person name="Mondo S."/>
            <person name="Pangilinan J."/>
            <person name="Riley R."/>
            <person name="LaButti K."/>
            <person name="Andreopoulos B."/>
            <person name="Lipzen A."/>
            <person name="Chen C."/>
            <person name="Yan M."/>
            <person name="Daum C."/>
            <person name="Ng V."/>
            <person name="Clum A."/>
            <person name="Steindorff A."/>
            <person name="Ohm R.A."/>
            <person name="Martin F."/>
            <person name="Silar P."/>
            <person name="Natvig D.O."/>
            <person name="Lalanne C."/>
            <person name="Gautier V."/>
            <person name="Ament-Velasquez S.L."/>
            <person name="Kruys A."/>
            <person name="Hutchinson M.I."/>
            <person name="Powell A.J."/>
            <person name="Barry K."/>
            <person name="Miller A.N."/>
            <person name="Grigoriev I.V."/>
            <person name="Debuchy R."/>
            <person name="Gladieux P."/>
            <person name="Hiltunen Thoren M."/>
            <person name="Johannesson H."/>
        </authorList>
    </citation>
    <scope>NUCLEOTIDE SEQUENCE</scope>
    <source>
        <strain evidence="3">CBS 731.68</strain>
    </source>
</reference>
<feature type="chain" id="PRO_5042875362" description="Secreted protein" evidence="2">
    <location>
        <begin position="24"/>
        <end position="126"/>
    </location>
</feature>
<accession>A0AAN6U2E4</accession>
<evidence type="ECO:0000256" key="1">
    <source>
        <dbReference type="SAM" id="Phobius"/>
    </source>
</evidence>
<evidence type="ECO:0000313" key="4">
    <source>
        <dbReference type="Proteomes" id="UP001302602"/>
    </source>
</evidence>
<dbReference type="AlphaFoldDB" id="A0AAN6U2E4"/>
<protein>
    <recommendedName>
        <fullName evidence="5">Secreted protein</fullName>
    </recommendedName>
</protein>
<sequence>MACAATVGHWPSLLLVSVHEVAAWRTRDASSEIVAPAHEPTAALSPTTSFGDRGEVSLAVLSDVNTGLGTRFGRKQWLMVVLIHLTFPGWLGLVSHMCLLNHRLSHDLHNRLACAFSQFCLLYYLN</sequence>
<keyword evidence="1" id="KW-0472">Membrane</keyword>
<dbReference type="Proteomes" id="UP001302602">
    <property type="component" value="Unassembled WGS sequence"/>
</dbReference>
<keyword evidence="1" id="KW-1133">Transmembrane helix</keyword>
<name>A0AAN6U2E4_9PEZI</name>
<gene>
    <name evidence="3" type="ORF">N657DRAFT_359843</name>
</gene>
<dbReference type="RefSeq" id="XP_062648993.1">
    <property type="nucleotide sequence ID" value="XM_062786969.1"/>
</dbReference>
<keyword evidence="4" id="KW-1185">Reference proteome</keyword>